<name>A0A2N9GEL9_FAGSY</name>
<gene>
    <name evidence="6" type="ORF">FSB_LOCUS25782</name>
</gene>
<evidence type="ECO:0000256" key="3">
    <source>
        <dbReference type="ARBA" id="ARBA00023163"/>
    </source>
</evidence>
<sequence>MVYLGSGLDELHITEEGSSRGRMCRQRYINDDVTEFKSKNLHAERNRRQKLSGRLLALRALVPIITNMNKATIVDDAITYIEELKKKVEGLQELLFEMEAPCEDGEIPRTEEIDAAEEMKISGIQAEVEITQIDKNKLWMKIIFQKKSGGFTKLMEAMRIFGFELIDTSVTTSKGAMLVSSCVEGIHGGKFAIQHTRELLLEILSGI</sequence>
<feature type="domain" description="BHLH" evidence="5">
    <location>
        <begin position="35"/>
        <end position="84"/>
    </location>
</feature>
<keyword evidence="2" id="KW-0805">Transcription regulation</keyword>
<protein>
    <recommendedName>
        <fullName evidence="5">BHLH domain-containing protein</fullName>
    </recommendedName>
</protein>
<dbReference type="Gene3D" id="4.10.280.10">
    <property type="entry name" value="Helix-loop-helix DNA-binding domain"/>
    <property type="match status" value="1"/>
</dbReference>
<reference evidence="6" key="1">
    <citation type="submission" date="2018-02" db="EMBL/GenBank/DDBJ databases">
        <authorList>
            <person name="Cohen D.B."/>
            <person name="Kent A.D."/>
        </authorList>
    </citation>
    <scope>NUCLEOTIDE SEQUENCE</scope>
</reference>
<dbReference type="PANTHER" id="PTHR31945">
    <property type="entry name" value="TRANSCRIPTION FACTOR SCREAM2-RELATED"/>
    <property type="match status" value="1"/>
</dbReference>
<evidence type="ECO:0000256" key="1">
    <source>
        <dbReference type="ARBA" id="ARBA00004123"/>
    </source>
</evidence>
<dbReference type="Pfam" id="PF00010">
    <property type="entry name" value="HLH"/>
    <property type="match status" value="1"/>
</dbReference>
<proteinExistence type="predicted"/>
<evidence type="ECO:0000313" key="6">
    <source>
        <dbReference type="EMBL" id="SPC97900.1"/>
    </source>
</evidence>
<accession>A0A2N9GEL9</accession>
<evidence type="ECO:0000256" key="4">
    <source>
        <dbReference type="ARBA" id="ARBA00023242"/>
    </source>
</evidence>
<dbReference type="PROSITE" id="PS50888">
    <property type="entry name" value="BHLH"/>
    <property type="match status" value="1"/>
</dbReference>
<dbReference type="InterPro" id="IPR036638">
    <property type="entry name" value="HLH_DNA-bd_sf"/>
</dbReference>
<organism evidence="6">
    <name type="scientific">Fagus sylvatica</name>
    <name type="common">Beechnut</name>
    <dbReference type="NCBI Taxonomy" id="28930"/>
    <lineage>
        <taxon>Eukaryota</taxon>
        <taxon>Viridiplantae</taxon>
        <taxon>Streptophyta</taxon>
        <taxon>Embryophyta</taxon>
        <taxon>Tracheophyta</taxon>
        <taxon>Spermatophyta</taxon>
        <taxon>Magnoliopsida</taxon>
        <taxon>eudicotyledons</taxon>
        <taxon>Gunneridae</taxon>
        <taxon>Pentapetalae</taxon>
        <taxon>rosids</taxon>
        <taxon>fabids</taxon>
        <taxon>Fagales</taxon>
        <taxon>Fagaceae</taxon>
        <taxon>Fagus</taxon>
    </lineage>
</organism>
<dbReference type="EMBL" id="OIVN01001810">
    <property type="protein sequence ID" value="SPC97900.1"/>
    <property type="molecule type" value="Genomic_DNA"/>
</dbReference>
<dbReference type="GO" id="GO:0003700">
    <property type="term" value="F:DNA-binding transcription factor activity"/>
    <property type="evidence" value="ECO:0007669"/>
    <property type="project" value="TreeGrafter"/>
</dbReference>
<evidence type="ECO:0000256" key="2">
    <source>
        <dbReference type="ARBA" id="ARBA00023015"/>
    </source>
</evidence>
<dbReference type="GO" id="GO:0043565">
    <property type="term" value="F:sequence-specific DNA binding"/>
    <property type="evidence" value="ECO:0007669"/>
    <property type="project" value="TreeGrafter"/>
</dbReference>
<dbReference type="AlphaFoldDB" id="A0A2N9GEL9"/>
<dbReference type="InterPro" id="IPR051358">
    <property type="entry name" value="TF_AMS/ICE1/BHLH6-like"/>
</dbReference>
<dbReference type="PANTHER" id="PTHR31945:SF20">
    <property type="entry name" value="TRANSCRIPTION FACTOR DYT1"/>
    <property type="match status" value="1"/>
</dbReference>
<keyword evidence="4" id="KW-0539">Nucleus</keyword>
<dbReference type="GO" id="GO:0005634">
    <property type="term" value="C:nucleus"/>
    <property type="evidence" value="ECO:0007669"/>
    <property type="project" value="UniProtKB-SubCell"/>
</dbReference>
<dbReference type="GO" id="GO:0046983">
    <property type="term" value="F:protein dimerization activity"/>
    <property type="evidence" value="ECO:0007669"/>
    <property type="project" value="InterPro"/>
</dbReference>
<evidence type="ECO:0000259" key="5">
    <source>
        <dbReference type="PROSITE" id="PS50888"/>
    </source>
</evidence>
<keyword evidence="3" id="KW-0804">Transcription</keyword>
<dbReference type="InterPro" id="IPR011598">
    <property type="entry name" value="bHLH_dom"/>
</dbReference>
<comment type="subcellular location">
    <subcellularLocation>
        <location evidence="1">Nucleus</location>
    </subcellularLocation>
</comment>
<dbReference type="SMART" id="SM00353">
    <property type="entry name" value="HLH"/>
    <property type="match status" value="1"/>
</dbReference>
<dbReference type="SUPFAM" id="SSF47459">
    <property type="entry name" value="HLH, helix-loop-helix DNA-binding domain"/>
    <property type="match status" value="1"/>
</dbReference>